<protein>
    <submittedName>
        <fullName evidence="1">Uncharacterized protein</fullName>
    </submittedName>
</protein>
<sequence>MVHRMQSLFGRNTADVRIKNVSSSTFDIMTQEEQSSDSETGHVREYVATMAFEPGAIDAK</sequence>
<keyword evidence="2" id="KW-1185">Reference proteome</keyword>
<evidence type="ECO:0000313" key="1">
    <source>
        <dbReference type="EMBL" id="RCU46451.1"/>
    </source>
</evidence>
<comment type="caution">
    <text evidence="1">The sequence shown here is derived from an EMBL/GenBank/DDBJ whole genome shotgun (WGS) entry which is preliminary data.</text>
</comment>
<evidence type="ECO:0000313" key="2">
    <source>
        <dbReference type="Proteomes" id="UP000252189"/>
    </source>
</evidence>
<accession>A0A368NA97</accession>
<organism evidence="1 2">
    <name type="scientific">Haloplanus salinus</name>
    <dbReference type="NCBI Taxonomy" id="1126245"/>
    <lineage>
        <taxon>Archaea</taxon>
        <taxon>Methanobacteriati</taxon>
        <taxon>Methanobacteriota</taxon>
        <taxon>Stenosarchaea group</taxon>
        <taxon>Halobacteria</taxon>
        <taxon>Halobacteriales</taxon>
        <taxon>Haloferacaceae</taxon>
        <taxon>Haloplanus</taxon>
    </lineage>
</organism>
<dbReference type="EMBL" id="QPHM01000001">
    <property type="protein sequence ID" value="RCU46451.1"/>
    <property type="molecule type" value="Genomic_DNA"/>
</dbReference>
<reference evidence="1 2" key="1">
    <citation type="submission" date="2018-07" db="EMBL/GenBank/DDBJ databases">
        <title>Genome sequences of Haloplanus salinus JCM 18368T.</title>
        <authorList>
            <person name="Kim Y.B."/>
            <person name="Roh S.W."/>
        </authorList>
    </citation>
    <scope>NUCLEOTIDE SEQUENCE [LARGE SCALE GENOMIC DNA]</scope>
    <source>
        <strain evidence="1 2">JCM 18368</strain>
    </source>
</reference>
<dbReference type="Proteomes" id="UP000252189">
    <property type="component" value="Unassembled WGS sequence"/>
</dbReference>
<name>A0A368NA97_9EURY</name>
<gene>
    <name evidence="1" type="ORF">DU504_03480</name>
</gene>
<dbReference type="RefSeq" id="WP_114448003.1">
    <property type="nucleotide sequence ID" value="NZ_QPHM01000001.1"/>
</dbReference>
<proteinExistence type="predicted"/>
<dbReference type="AlphaFoldDB" id="A0A368NA97"/>